<comment type="caution">
    <text evidence="7">The sequence shown here is derived from an EMBL/GenBank/DDBJ whole genome shotgun (WGS) entry which is preliminary data.</text>
</comment>
<dbReference type="InterPro" id="IPR002139">
    <property type="entry name" value="Ribo/fructo_kinase"/>
</dbReference>
<dbReference type="Gene3D" id="3.40.1190.20">
    <property type="match status" value="1"/>
</dbReference>
<feature type="compositionally biased region" description="Polar residues" evidence="5">
    <location>
        <begin position="1"/>
        <end position="13"/>
    </location>
</feature>
<evidence type="ECO:0000313" key="7">
    <source>
        <dbReference type="EMBL" id="MST67465.1"/>
    </source>
</evidence>
<dbReference type="InterPro" id="IPR002173">
    <property type="entry name" value="Carboh/pur_kinase_PfkB_CS"/>
</dbReference>
<proteinExistence type="inferred from homology"/>
<dbReference type="Proteomes" id="UP000440513">
    <property type="component" value="Unassembled WGS sequence"/>
</dbReference>
<keyword evidence="8" id="KW-1185">Reference proteome</keyword>
<dbReference type="PANTHER" id="PTHR10584:SF166">
    <property type="entry name" value="RIBOKINASE"/>
    <property type="match status" value="1"/>
</dbReference>
<gene>
    <name evidence="7" type="ORF">FYJ57_12245</name>
</gene>
<evidence type="ECO:0000256" key="3">
    <source>
        <dbReference type="ARBA" id="ARBA00022777"/>
    </source>
</evidence>
<dbReference type="PROSITE" id="PS00584">
    <property type="entry name" value="PFKB_KINASES_2"/>
    <property type="match status" value="1"/>
</dbReference>
<organism evidence="7 8">
    <name type="scientific">Oliverpabstia intestinalis</name>
    <dbReference type="NCBI Taxonomy" id="2606633"/>
    <lineage>
        <taxon>Bacteria</taxon>
        <taxon>Bacillati</taxon>
        <taxon>Bacillota</taxon>
        <taxon>Clostridia</taxon>
        <taxon>Lachnospirales</taxon>
        <taxon>Lachnospiraceae</taxon>
        <taxon>Oliverpabstia</taxon>
    </lineage>
</organism>
<comment type="similarity">
    <text evidence="1 4">Belongs to the carbohydrate kinase PfkB family.</text>
</comment>
<evidence type="ECO:0000256" key="1">
    <source>
        <dbReference type="ARBA" id="ARBA00010688"/>
    </source>
</evidence>
<dbReference type="CDD" id="cd01942">
    <property type="entry name" value="ribokinase_group_A"/>
    <property type="match status" value="1"/>
</dbReference>
<dbReference type="EMBL" id="VUMS01000026">
    <property type="protein sequence ID" value="MST67465.1"/>
    <property type="molecule type" value="Genomic_DNA"/>
</dbReference>
<dbReference type="InterPro" id="IPR011611">
    <property type="entry name" value="PfkB_dom"/>
</dbReference>
<feature type="domain" description="Carbohydrate kinase PfkB" evidence="6">
    <location>
        <begin position="36"/>
        <end position="327"/>
    </location>
</feature>
<dbReference type="AlphaFoldDB" id="A0A7X2TMY3"/>
<sequence>MVLQNYDTMNKTGCGSDRKSGHTREGEGMNAKKWDVYVYGDVNIDIVIPGVEKFPEPGQEDEVSVMETFVGGGAALFTLGVGKLGLHPVFQGEVGDDCYGELIRNKFRESHVDDSLLVISKELKTGISLSFTNEKDRSFLTYRGTNEKISIVNVDVEKVKEAAHIHVTGYAGSINHNEYLELLKKIKAETQATVSFDVGWDSTGEWKPEIRDLFPYIDVLFMNETEAEHYGRKESAEEAAREFARTAGMAVIKMGKKGSIAVKDGRLYQAAPYIVEAVDTTGAGDSFNAGFVYGFLRGKSMEECLKCGNGCGALSVTALGGNTGFPTEEKLETFIKNQETIERNK</sequence>
<evidence type="ECO:0000256" key="4">
    <source>
        <dbReference type="RuleBase" id="RU003704"/>
    </source>
</evidence>
<evidence type="ECO:0000313" key="8">
    <source>
        <dbReference type="Proteomes" id="UP000440513"/>
    </source>
</evidence>
<feature type="region of interest" description="Disordered" evidence="5">
    <location>
        <begin position="1"/>
        <end position="27"/>
    </location>
</feature>
<evidence type="ECO:0000259" key="6">
    <source>
        <dbReference type="Pfam" id="PF00294"/>
    </source>
</evidence>
<dbReference type="PANTHER" id="PTHR10584">
    <property type="entry name" value="SUGAR KINASE"/>
    <property type="match status" value="1"/>
</dbReference>
<name>A0A7X2TMY3_9FIRM</name>
<accession>A0A7X2TMY3</accession>
<protein>
    <submittedName>
        <fullName evidence="7">Carbohydrate kinase family protein</fullName>
    </submittedName>
</protein>
<feature type="compositionally biased region" description="Basic and acidic residues" evidence="5">
    <location>
        <begin position="16"/>
        <end position="27"/>
    </location>
</feature>
<evidence type="ECO:0000256" key="2">
    <source>
        <dbReference type="ARBA" id="ARBA00022679"/>
    </source>
</evidence>
<keyword evidence="3 4" id="KW-0418">Kinase</keyword>
<dbReference type="SUPFAM" id="SSF53613">
    <property type="entry name" value="Ribokinase-like"/>
    <property type="match status" value="1"/>
</dbReference>
<reference evidence="7 8" key="1">
    <citation type="submission" date="2019-08" db="EMBL/GenBank/DDBJ databases">
        <title>In-depth cultivation of the pig gut microbiome towards novel bacterial diversity and tailored functional studies.</title>
        <authorList>
            <person name="Wylensek D."/>
            <person name="Hitch T.C.A."/>
            <person name="Clavel T."/>
        </authorList>
    </citation>
    <scope>NUCLEOTIDE SEQUENCE [LARGE SCALE GENOMIC DNA]</scope>
    <source>
        <strain evidence="7 8">BSM-380-WT-5A</strain>
    </source>
</reference>
<evidence type="ECO:0000256" key="5">
    <source>
        <dbReference type="SAM" id="MobiDB-lite"/>
    </source>
</evidence>
<dbReference type="InterPro" id="IPR029056">
    <property type="entry name" value="Ribokinase-like"/>
</dbReference>
<keyword evidence="2 4" id="KW-0808">Transferase</keyword>
<dbReference type="GO" id="GO:0016301">
    <property type="term" value="F:kinase activity"/>
    <property type="evidence" value="ECO:0007669"/>
    <property type="project" value="UniProtKB-KW"/>
</dbReference>
<dbReference type="Pfam" id="PF00294">
    <property type="entry name" value="PfkB"/>
    <property type="match status" value="1"/>
</dbReference>
<dbReference type="PRINTS" id="PR00990">
    <property type="entry name" value="RIBOKINASE"/>
</dbReference>
<dbReference type="GO" id="GO:0006796">
    <property type="term" value="P:phosphate-containing compound metabolic process"/>
    <property type="evidence" value="ECO:0007669"/>
    <property type="project" value="UniProtKB-ARBA"/>
</dbReference>